<dbReference type="InterPro" id="IPR045340">
    <property type="entry name" value="DUF6533"/>
</dbReference>
<evidence type="ECO:0000313" key="4">
    <source>
        <dbReference type="Proteomes" id="UP001218218"/>
    </source>
</evidence>
<feature type="transmembrane region" description="Helical" evidence="1">
    <location>
        <begin position="50"/>
        <end position="72"/>
    </location>
</feature>
<gene>
    <name evidence="3" type="ORF">DFH08DRAFT_889449</name>
</gene>
<feature type="transmembrane region" description="Helical" evidence="1">
    <location>
        <begin position="210"/>
        <end position="229"/>
    </location>
</feature>
<feature type="transmembrane region" description="Helical" evidence="1">
    <location>
        <begin position="168"/>
        <end position="190"/>
    </location>
</feature>
<dbReference type="AlphaFoldDB" id="A0AAD6ZGF0"/>
<organism evidence="3 4">
    <name type="scientific">Mycena albidolilacea</name>
    <dbReference type="NCBI Taxonomy" id="1033008"/>
    <lineage>
        <taxon>Eukaryota</taxon>
        <taxon>Fungi</taxon>
        <taxon>Dikarya</taxon>
        <taxon>Basidiomycota</taxon>
        <taxon>Agaricomycotina</taxon>
        <taxon>Agaricomycetes</taxon>
        <taxon>Agaricomycetidae</taxon>
        <taxon>Agaricales</taxon>
        <taxon>Marasmiineae</taxon>
        <taxon>Mycenaceae</taxon>
        <taxon>Mycena</taxon>
    </lineage>
</organism>
<feature type="domain" description="DUF6533" evidence="2">
    <location>
        <begin position="20"/>
        <end position="61"/>
    </location>
</feature>
<dbReference type="Pfam" id="PF20151">
    <property type="entry name" value="DUF6533"/>
    <property type="match status" value="1"/>
</dbReference>
<evidence type="ECO:0000313" key="3">
    <source>
        <dbReference type="EMBL" id="KAJ7321260.1"/>
    </source>
</evidence>
<proteinExistence type="predicted"/>
<keyword evidence="1" id="KW-0812">Transmembrane</keyword>
<feature type="transmembrane region" description="Helical" evidence="1">
    <location>
        <begin position="92"/>
        <end position="108"/>
    </location>
</feature>
<protein>
    <recommendedName>
        <fullName evidence="2">DUF6533 domain-containing protein</fullName>
    </recommendedName>
</protein>
<feature type="transmembrane region" description="Helical" evidence="1">
    <location>
        <begin position="120"/>
        <end position="140"/>
    </location>
</feature>
<comment type="caution">
    <text evidence="3">The sequence shown here is derived from an EMBL/GenBank/DDBJ whole genome shotgun (WGS) entry which is preliminary data.</text>
</comment>
<evidence type="ECO:0000256" key="1">
    <source>
        <dbReference type="SAM" id="Phobius"/>
    </source>
</evidence>
<accession>A0AAD6ZGF0</accession>
<dbReference type="Proteomes" id="UP001218218">
    <property type="component" value="Unassembled WGS sequence"/>
</dbReference>
<feature type="transmembrane region" description="Helical" evidence="1">
    <location>
        <begin position="6"/>
        <end position="29"/>
    </location>
</feature>
<keyword evidence="1" id="KW-1133">Transmembrane helix</keyword>
<keyword evidence="1" id="KW-0472">Membrane</keyword>
<reference evidence="3" key="1">
    <citation type="submission" date="2023-03" db="EMBL/GenBank/DDBJ databases">
        <title>Massive genome expansion in bonnet fungi (Mycena s.s.) driven by repeated elements and novel gene families across ecological guilds.</title>
        <authorList>
            <consortium name="Lawrence Berkeley National Laboratory"/>
            <person name="Harder C.B."/>
            <person name="Miyauchi S."/>
            <person name="Viragh M."/>
            <person name="Kuo A."/>
            <person name="Thoen E."/>
            <person name="Andreopoulos B."/>
            <person name="Lu D."/>
            <person name="Skrede I."/>
            <person name="Drula E."/>
            <person name="Henrissat B."/>
            <person name="Morin E."/>
            <person name="Kohler A."/>
            <person name="Barry K."/>
            <person name="LaButti K."/>
            <person name="Morin E."/>
            <person name="Salamov A."/>
            <person name="Lipzen A."/>
            <person name="Mereny Z."/>
            <person name="Hegedus B."/>
            <person name="Baldrian P."/>
            <person name="Stursova M."/>
            <person name="Weitz H."/>
            <person name="Taylor A."/>
            <person name="Grigoriev I.V."/>
            <person name="Nagy L.G."/>
            <person name="Martin F."/>
            <person name="Kauserud H."/>
        </authorList>
    </citation>
    <scope>NUCLEOTIDE SEQUENCE</scope>
    <source>
        <strain evidence="3">CBHHK002</strain>
    </source>
</reference>
<dbReference type="EMBL" id="JARIHO010000051">
    <property type="protein sequence ID" value="KAJ7321260.1"/>
    <property type="molecule type" value="Genomic_DNA"/>
</dbReference>
<keyword evidence="4" id="KW-1185">Reference proteome</keyword>
<evidence type="ECO:0000259" key="2">
    <source>
        <dbReference type="Pfam" id="PF20151"/>
    </source>
</evidence>
<sequence length="315" mass="34812">MSAADIQGQLIVGVFDIWPFALLVYDCLLTLDWEISRYWSEAFTLTVPNVLFFANRYGTLLGNIPVIIPYFWTSQSLAEKITTCQNLVSYHQYFIVGTQLLVGVMLFLRTYALYERSKRALVLMLGVAVGALAVGLWAVITSTSDDTSVLLHFGCNFTTSRSEGNSLAVAWAGVTVFDSMIFLLTLFKVLGRHHANGRDLFTILLRDGSLYFGVMVMSNLANILTLVIGNPYSRGIATTFTNIISSIMISRLMLNLRDPALPHMSGRLPQSTTTTGNNWFAGDTLAGGSPVLDTNLDIELTERRAVLSDSRTLRV</sequence>
<name>A0AAD6ZGF0_9AGAR</name>